<evidence type="ECO:0000313" key="6">
    <source>
        <dbReference type="Proteomes" id="UP000782705"/>
    </source>
</evidence>
<dbReference type="SUPFAM" id="SSF51445">
    <property type="entry name" value="(Trans)glycosidases"/>
    <property type="match status" value="1"/>
</dbReference>
<protein>
    <submittedName>
        <fullName evidence="5">Glycosyl hydrolase family 20</fullName>
    </submittedName>
</protein>
<dbReference type="Gene3D" id="1.20.120.670">
    <property type="entry name" value="N-acetyl-b-d-glucoasminidase"/>
    <property type="match status" value="1"/>
</dbReference>
<keyword evidence="6" id="KW-1185">Reference proteome</keyword>
<keyword evidence="2 5" id="KW-0378">Hydrolase</keyword>
<dbReference type="PANTHER" id="PTHR21040">
    <property type="entry name" value="BCDNA.GH04120"/>
    <property type="match status" value="1"/>
</dbReference>
<dbReference type="InterPro" id="IPR041063">
    <property type="entry name" value="Glyco_H_20C_C"/>
</dbReference>
<name>A0ABQ6YWX0_9ENTE</name>
<dbReference type="Pfam" id="PF18088">
    <property type="entry name" value="Glyco_H_20C_C"/>
    <property type="match status" value="1"/>
</dbReference>
<dbReference type="RefSeq" id="WP_161903095.1">
    <property type="nucleotide sequence ID" value="NZ_MAEL01000054.1"/>
</dbReference>
<dbReference type="InterPro" id="IPR017853">
    <property type="entry name" value="GH"/>
</dbReference>
<proteinExistence type="inferred from homology"/>
<dbReference type="CDD" id="cd06565">
    <property type="entry name" value="GH20_GcnA-like"/>
    <property type="match status" value="1"/>
</dbReference>
<evidence type="ECO:0000256" key="2">
    <source>
        <dbReference type="ARBA" id="ARBA00022801"/>
    </source>
</evidence>
<evidence type="ECO:0000259" key="4">
    <source>
        <dbReference type="Pfam" id="PF18088"/>
    </source>
</evidence>
<dbReference type="EMBL" id="MAEL01000054">
    <property type="protein sequence ID" value="KAF1302115.1"/>
    <property type="molecule type" value="Genomic_DNA"/>
</dbReference>
<sequence>MKAVYFTGDIDTVKNGLLILQKKLQFCLDESGTPIQLIHHKGPLICEKKIDKITLTFSEPAHLFRGLNLLFYHWETPDFSFTETPQFDVIGPMVDTSRNAVPTVEKIKELLETCSVIGLNQCLLYMEDTYEVTDYPYFGYFRGRYSAAELKEIDDYGHDLGIEVIPAIQVLAHLKNPLKWNFTRDFRDTEDILLVDEPKTYHFLAKAIQAVSQPFRTKKIHIGMDEAHQLGLGRFLQRHGLQNRFDLMNRHLTKVLEITDSLDLEVEMWSDMYFRLGSKTGDYYDPDVAIPQEVITEIPHVKMVYWDYYHHQESDYLQLLAQHKKLAKPIVFAGGIWTWNGLAPNYSKTIATTHAALSACKKQQISSVYATLWGDDGSETPLDSALYGLQLFAEHQFNQTVSNELVATRFLELQHESADSFLLLDCFDQTPGVAPENPEGSAVSKLILYQDPLLGLYDKTISEFPLTEHYQKLAKDLAQCQTSEKTADLFAYYQLLAEILAKKTSLGIHLQQIYLAQDKNDGQQILLQLEQLKNLIDNLRQSHRQLWFAANKAFGWEVLDIRYGGILTRLESSHWRITQWLMHDISLEELTETRLPFDGPYPMPEGIIGRNLYHGIVSPSKLSDV</sequence>
<feature type="domain" description="Glycoside Hydrolase 20C C-terminal" evidence="4">
    <location>
        <begin position="419"/>
        <end position="606"/>
    </location>
</feature>
<gene>
    <name evidence="5" type="ORF">BAU17_01715</name>
</gene>
<evidence type="ECO:0000256" key="1">
    <source>
        <dbReference type="ARBA" id="ARBA00006285"/>
    </source>
</evidence>
<feature type="domain" description="Glycoside hydrolase family 20 catalytic" evidence="3">
    <location>
        <begin position="91"/>
        <end position="273"/>
    </location>
</feature>
<comment type="caution">
    <text evidence="5">The sequence shown here is derived from an EMBL/GenBank/DDBJ whole genome shotgun (WGS) entry which is preliminary data.</text>
</comment>
<reference evidence="5 6" key="1">
    <citation type="submission" date="2016-06" db="EMBL/GenBank/DDBJ databases">
        <title>Four novel species of enterococci isolated from chicken manure.</title>
        <authorList>
            <person name="Van Tyne D."/>
        </authorList>
    </citation>
    <scope>NUCLEOTIDE SEQUENCE [LARGE SCALE GENOMIC DNA]</scope>
    <source>
        <strain evidence="5 6">CU12B</strain>
    </source>
</reference>
<dbReference type="Pfam" id="PF00728">
    <property type="entry name" value="Glyco_hydro_20"/>
    <property type="match status" value="1"/>
</dbReference>
<accession>A0ABQ6YWX0</accession>
<comment type="similarity">
    <text evidence="1">Belongs to the glycosyl hydrolase 20 family.</text>
</comment>
<dbReference type="GO" id="GO:0016787">
    <property type="term" value="F:hydrolase activity"/>
    <property type="evidence" value="ECO:0007669"/>
    <property type="project" value="UniProtKB-KW"/>
</dbReference>
<dbReference type="Proteomes" id="UP000782705">
    <property type="component" value="Unassembled WGS sequence"/>
</dbReference>
<organism evidence="5 6">
    <name type="scientific">Candidatus Enterococcus willemsii</name>
    <dbReference type="NCBI Taxonomy" id="1857215"/>
    <lineage>
        <taxon>Bacteria</taxon>
        <taxon>Bacillati</taxon>
        <taxon>Bacillota</taxon>
        <taxon>Bacilli</taxon>
        <taxon>Lactobacillales</taxon>
        <taxon>Enterococcaceae</taxon>
        <taxon>Enterococcus</taxon>
    </lineage>
</organism>
<evidence type="ECO:0000259" key="3">
    <source>
        <dbReference type="Pfam" id="PF00728"/>
    </source>
</evidence>
<evidence type="ECO:0000313" key="5">
    <source>
        <dbReference type="EMBL" id="KAF1302115.1"/>
    </source>
</evidence>
<dbReference type="InterPro" id="IPR015883">
    <property type="entry name" value="Glyco_hydro_20_cat"/>
</dbReference>
<dbReference type="Gene3D" id="3.20.20.80">
    <property type="entry name" value="Glycosidases"/>
    <property type="match status" value="1"/>
</dbReference>
<dbReference type="InterPro" id="IPR038901">
    <property type="entry name" value="HEXDC-like"/>
</dbReference>
<dbReference type="PANTHER" id="PTHR21040:SF8">
    <property type="entry name" value="BCDNA.GH04120"/>
    <property type="match status" value="1"/>
</dbReference>